<sequence length="220" mass="25420">MTSLAVSPHTMRQTTVSLLRNYGLTVPNQFQLLFPQGTVPRVRNSHEIESRLAILNVIQARVFNMPEDLAMRWLLDAHILDHLVPAEWGFIACGRGDRMRYAEQCESLYALAWVLGLVEHLDPRRPCEENFPALLPDLRTPEPFADWRSRQLHATRGPADIAEMLDLYFCLDWLCEQAYQTGVNPPAGLDDSLVWHRRWVLEWVVTFDGEEAPMWDQVKL</sequence>
<evidence type="ECO:0000313" key="2">
    <source>
        <dbReference type="Proteomes" id="UP001595823"/>
    </source>
</evidence>
<comment type="caution">
    <text evidence="1">The sequence shown here is derived from an EMBL/GenBank/DDBJ whole genome shotgun (WGS) entry which is preliminary data.</text>
</comment>
<gene>
    <name evidence="1" type="ORF">ACFPET_08750</name>
</gene>
<dbReference type="Proteomes" id="UP001595823">
    <property type="component" value="Unassembled WGS sequence"/>
</dbReference>
<accession>A0ABV8TXS1</accession>
<proteinExistence type="predicted"/>
<dbReference type="EMBL" id="JBHSDK010000013">
    <property type="protein sequence ID" value="MFC4335284.1"/>
    <property type="molecule type" value="Genomic_DNA"/>
</dbReference>
<dbReference type="InterPro" id="IPR025368">
    <property type="entry name" value="DUF4272"/>
</dbReference>
<name>A0ABV8TXS1_9ACTN</name>
<dbReference type="RefSeq" id="WP_380619875.1">
    <property type="nucleotide sequence ID" value="NZ_JBHSDK010000013.1"/>
</dbReference>
<dbReference type="Pfam" id="PF14094">
    <property type="entry name" value="DUF4272"/>
    <property type="match status" value="1"/>
</dbReference>
<protein>
    <submittedName>
        <fullName evidence="1">DUF4272 domain-containing protein</fullName>
    </submittedName>
</protein>
<keyword evidence="2" id="KW-1185">Reference proteome</keyword>
<reference evidence="2" key="1">
    <citation type="journal article" date="2019" name="Int. J. Syst. Evol. Microbiol.">
        <title>The Global Catalogue of Microorganisms (GCM) 10K type strain sequencing project: providing services to taxonomists for standard genome sequencing and annotation.</title>
        <authorList>
            <consortium name="The Broad Institute Genomics Platform"/>
            <consortium name="The Broad Institute Genome Sequencing Center for Infectious Disease"/>
            <person name="Wu L."/>
            <person name="Ma J."/>
        </authorList>
    </citation>
    <scope>NUCLEOTIDE SEQUENCE [LARGE SCALE GENOMIC DNA]</scope>
    <source>
        <strain evidence="2">IBRC-M 10908</strain>
    </source>
</reference>
<evidence type="ECO:0000313" key="1">
    <source>
        <dbReference type="EMBL" id="MFC4335284.1"/>
    </source>
</evidence>
<organism evidence="1 2">
    <name type="scientific">Salininema proteolyticum</name>
    <dbReference type="NCBI Taxonomy" id="1607685"/>
    <lineage>
        <taxon>Bacteria</taxon>
        <taxon>Bacillati</taxon>
        <taxon>Actinomycetota</taxon>
        <taxon>Actinomycetes</taxon>
        <taxon>Glycomycetales</taxon>
        <taxon>Glycomycetaceae</taxon>
        <taxon>Salininema</taxon>
    </lineage>
</organism>